<dbReference type="InterPro" id="IPR019243">
    <property type="entry name" value="DUF2202"/>
</dbReference>
<proteinExistence type="predicted"/>
<evidence type="ECO:0000259" key="2">
    <source>
        <dbReference type="Pfam" id="PF09968"/>
    </source>
</evidence>
<dbReference type="Proteomes" id="UP000510621">
    <property type="component" value="Chromosome"/>
</dbReference>
<protein>
    <submittedName>
        <fullName evidence="3">DUF2202 domain-containing protein</fullName>
    </submittedName>
</protein>
<feature type="domain" description="DUF2202" evidence="2">
    <location>
        <begin position="12"/>
        <end position="169"/>
    </location>
</feature>
<feature type="compositionally biased region" description="Gly residues" evidence="1">
    <location>
        <begin position="184"/>
        <end position="193"/>
    </location>
</feature>
<evidence type="ECO:0000313" key="4">
    <source>
        <dbReference type="Proteomes" id="UP000510621"/>
    </source>
</evidence>
<dbReference type="SUPFAM" id="SSF47240">
    <property type="entry name" value="Ferritin-like"/>
    <property type="match status" value="1"/>
</dbReference>
<dbReference type="Gene3D" id="1.20.1260.10">
    <property type="match status" value="1"/>
</dbReference>
<dbReference type="InterPro" id="IPR012347">
    <property type="entry name" value="Ferritin-like"/>
</dbReference>
<accession>A0A7L6AU27</accession>
<dbReference type="EMBL" id="CP059265">
    <property type="protein sequence ID" value="QLQ32626.1"/>
    <property type="molecule type" value="Genomic_DNA"/>
</dbReference>
<evidence type="ECO:0000256" key="1">
    <source>
        <dbReference type="SAM" id="MobiDB-lite"/>
    </source>
</evidence>
<feature type="region of interest" description="Disordered" evidence="1">
    <location>
        <begin position="184"/>
        <end position="210"/>
    </location>
</feature>
<name>A0A7L6AU27_9GAMM</name>
<sequence>MSTNPFLSLAEREALQFMREEEKLARDVYLTFHHWWRLPVFSNIAASEQRHTESVQRLLQAYGIPDPVQNDRVGVFAHPELARLYADLVARGHQSAYEALQVGALIEETDIADLQDAIRKTSQPAIARVYNHLMQASHRHLRAFAGQLQNHDGAYAAQLMPQAEVDAIMAYRSSPADGDVARLGGGRRMGQGGSQPLPNSGISGGGKWQGAGMAVWQPTRQMGGAGCGGRRRGWQGY</sequence>
<dbReference type="InterPro" id="IPR009078">
    <property type="entry name" value="Ferritin-like_SF"/>
</dbReference>
<dbReference type="AlphaFoldDB" id="A0A7L6AU27"/>
<dbReference type="KEGG" id="this:HZT40_14705"/>
<organism evidence="3 4">
    <name type="scientific">Candidatus Thiothrix singaporensis</name>
    <dbReference type="NCBI Taxonomy" id="2799669"/>
    <lineage>
        <taxon>Bacteria</taxon>
        <taxon>Pseudomonadati</taxon>
        <taxon>Pseudomonadota</taxon>
        <taxon>Gammaproteobacteria</taxon>
        <taxon>Thiotrichales</taxon>
        <taxon>Thiotrichaceae</taxon>
        <taxon>Thiothrix</taxon>
    </lineage>
</organism>
<evidence type="ECO:0000313" key="3">
    <source>
        <dbReference type="EMBL" id="QLQ32626.1"/>
    </source>
</evidence>
<gene>
    <name evidence="3" type="ORF">HZT40_14705</name>
</gene>
<reference evidence="3" key="1">
    <citation type="submission" date="2020-06" db="EMBL/GenBank/DDBJ databases">
        <title>Analysis procedures for assessing recovery of high quality, complete, closed genomes from Nanopore long read metagenome sequencing.</title>
        <authorList>
            <person name="Bessarab I."/>
            <person name="Arumugam K."/>
            <person name="Haryono M."/>
            <person name="Liu X."/>
            <person name="Roy S."/>
            <person name="Zuniga-Montanez R.E."/>
            <person name="Qiu G."/>
            <person name="Drautz-Moses D.I."/>
            <person name="Law Y.Y."/>
            <person name="Wuertz S."/>
            <person name="Lauro F.M."/>
            <person name="Huson D.H."/>
            <person name="Williams R.B."/>
        </authorList>
    </citation>
    <scope>NUCLEOTIDE SEQUENCE [LARGE SCALE GENOMIC DNA]</scope>
    <source>
        <strain evidence="3">SSD2</strain>
    </source>
</reference>
<dbReference type="CDD" id="cd01048">
    <property type="entry name" value="Ferritin_like_AB2"/>
    <property type="match status" value="1"/>
</dbReference>
<dbReference type="Pfam" id="PF09968">
    <property type="entry name" value="DUF2202"/>
    <property type="match status" value="1"/>
</dbReference>
<keyword evidence="4" id="KW-1185">Reference proteome</keyword>